<accession>A0A1G6H6B2</accession>
<dbReference type="EMBL" id="FMYF01000007">
    <property type="protein sequence ID" value="SDB89678.1"/>
    <property type="molecule type" value="Genomic_DNA"/>
</dbReference>
<keyword evidence="2" id="KW-1185">Reference proteome</keyword>
<dbReference type="GO" id="GO:0043571">
    <property type="term" value="P:maintenance of CRISPR repeat elements"/>
    <property type="evidence" value="ECO:0007669"/>
    <property type="project" value="InterPro"/>
</dbReference>
<dbReference type="AlphaFoldDB" id="A0A1G6H6B2"/>
<dbReference type="GO" id="GO:0003723">
    <property type="term" value="F:RNA binding"/>
    <property type="evidence" value="ECO:0007669"/>
    <property type="project" value="InterPro"/>
</dbReference>
<gene>
    <name evidence="1" type="ORF">GA0111570_1074</name>
</gene>
<dbReference type="InterPro" id="IPR010147">
    <property type="entry name" value="CRISPR-assoc_prot_CasD"/>
</dbReference>
<name>A0A1G6H6B2_9ACTN</name>
<dbReference type="NCBIfam" id="TIGR01868">
    <property type="entry name" value="casD_Cas5e"/>
    <property type="match status" value="1"/>
</dbReference>
<dbReference type="Gene3D" id="3.30.70.2660">
    <property type="match status" value="1"/>
</dbReference>
<organism evidence="1 2">
    <name type="scientific">Raineyella antarctica</name>
    <dbReference type="NCBI Taxonomy" id="1577474"/>
    <lineage>
        <taxon>Bacteria</taxon>
        <taxon>Bacillati</taxon>
        <taxon>Actinomycetota</taxon>
        <taxon>Actinomycetes</taxon>
        <taxon>Propionibacteriales</taxon>
        <taxon>Propionibacteriaceae</taxon>
        <taxon>Raineyella</taxon>
    </lineage>
</organism>
<dbReference type="GO" id="GO:0051607">
    <property type="term" value="P:defense response to virus"/>
    <property type="evidence" value="ECO:0007669"/>
    <property type="project" value="InterPro"/>
</dbReference>
<reference evidence="1 2" key="1">
    <citation type="submission" date="2016-06" db="EMBL/GenBank/DDBJ databases">
        <authorList>
            <person name="Olsen C.W."/>
            <person name="Carey S."/>
            <person name="Hinshaw L."/>
            <person name="Karasin A.I."/>
        </authorList>
    </citation>
    <scope>NUCLEOTIDE SEQUENCE [LARGE SCALE GENOMIC DNA]</scope>
    <source>
        <strain evidence="1 2">LZ-22</strain>
    </source>
</reference>
<protein>
    <submittedName>
        <fullName evidence="1">CRISPR system Cascade subunit CasD</fullName>
    </submittedName>
</protein>
<evidence type="ECO:0000313" key="1">
    <source>
        <dbReference type="EMBL" id="SDB89678.1"/>
    </source>
</evidence>
<proteinExistence type="predicted"/>
<dbReference type="Proteomes" id="UP000199086">
    <property type="component" value="Unassembled WGS sequence"/>
</dbReference>
<dbReference type="STRING" id="1577474.GA0111570_1074"/>
<dbReference type="InterPro" id="IPR021124">
    <property type="entry name" value="CRISPR-assoc_prot_Cas5"/>
</dbReference>
<dbReference type="Pfam" id="PF09704">
    <property type="entry name" value="Cas_Cas5d"/>
    <property type="match status" value="1"/>
</dbReference>
<evidence type="ECO:0000313" key="2">
    <source>
        <dbReference type="Proteomes" id="UP000199086"/>
    </source>
</evidence>
<sequence>MLRDFHTAHNPKRPQANIPLSNRFYLSDAVFTAYLGGPSALVEGLASAIVDPAFPLALGRRSCVPVPPLLLTISEKEPREMLLDTPLQAGRSQRRSRARTVRCSVQADVQVLPEEASRRRIRDVPLSFNPEDRRYAYREVVETVVDVANPDGRASGGHDPFAALEGLL</sequence>